<comment type="caution">
    <text evidence="1">The sequence shown here is derived from an EMBL/GenBank/DDBJ whole genome shotgun (WGS) entry which is preliminary data.</text>
</comment>
<reference evidence="1 2" key="1">
    <citation type="submission" date="2016-03" db="EMBL/GenBank/DDBJ databases">
        <title>EvidentialGene: Evidence-directed Construction of Genes on Genomes.</title>
        <authorList>
            <person name="Gilbert D.G."/>
            <person name="Choi J.-H."/>
            <person name="Mockaitis K."/>
            <person name="Colbourne J."/>
            <person name="Pfrender M."/>
        </authorList>
    </citation>
    <scope>NUCLEOTIDE SEQUENCE [LARGE SCALE GENOMIC DNA]</scope>
    <source>
        <strain evidence="1 2">Xinb3</strain>
        <tissue evidence="1">Complete organism</tissue>
    </source>
</reference>
<organism evidence="1 2">
    <name type="scientific">Daphnia magna</name>
    <dbReference type="NCBI Taxonomy" id="35525"/>
    <lineage>
        <taxon>Eukaryota</taxon>
        <taxon>Metazoa</taxon>
        <taxon>Ecdysozoa</taxon>
        <taxon>Arthropoda</taxon>
        <taxon>Crustacea</taxon>
        <taxon>Branchiopoda</taxon>
        <taxon>Diplostraca</taxon>
        <taxon>Cladocera</taxon>
        <taxon>Anomopoda</taxon>
        <taxon>Daphniidae</taxon>
        <taxon>Daphnia</taxon>
    </lineage>
</organism>
<dbReference type="AlphaFoldDB" id="A0A164S6R3"/>
<protein>
    <submittedName>
        <fullName evidence="1">Uncharacterized protein</fullName>
    </submittedName>
</protein>
<dbReference type="Proteomes" id="UP000076858">
    <property type="component" value="Unassembled WGS sequence"/>
</dbReference>
<evidence type="ECO:0000313" key="1">
    <source>
        <dbReference type="EMBL" id="KZS09309.1"/>
    </source>
</evidence>
<keyword evidence="2" id="KW-1185">Reference proteome</keyword>
<evidence type="ECO:0000313" key="2">
    <source>
        <dbReference type="Proteomes" id="UP000076858"/>
    </source>
</evidence>
<proteinExistence type="predicted"/>
<name>A0A164S6R3_9CRUS</name>
<dbReference type="EMBL" id="LRGB01002076">
    <property type="protein sequence ID" value="KZS09309.1"/>
    <property type="molecule type" value="Genomic_DNA"/>
</dbReference>
<gene>
    <name evidence="1" type="ORF">APZ42_026426</name>
</gene>
<sequence length="72" mass="8303">MSLLIRWLPLPEEKGKLDVGESESKTMAIFWPVRGPPPPQKKRIARARKNLRFDVTFPSCVFSRLVFESFGL</sequence>
<accession>A0A164S6R3</accession>